<dbReference type="FunFam" id="1.20.1310.10:FF:000001">
    <property type="entry name" value="Cullin 3"/>
    <property type="match status" value="1"/>
</dbReference>
<dbReference type="Proteomes" id="UP000009328">
    <property type="component" value="Unassembled WGS sequence"/>
</dbReference>
<dbReference type="GO" id="GO:0031146">
    <property type="term" value="P:SCF-dependent proteasomal ubiquitin-dependent protein catabolic process"/>
    <property type="evidence" value="ECO:0007669"/>
    <property type="project" value="UniProtKB-ARBA"/>
</dbReference>
<dbReference type="Gene3D" id="1.20.1310.10">
    <property type="entry name" value="Cullin Repeats"/>
    <property type="match status" value="4"/>
</dbReference>
<dbReference type="InterPro" id="IPR019559">
    <property type="entry name" value="Cullin_neddylation_domain"/>
</dbReference>
<dbReference type="SMART" id="SM00884">
    <property type="entry name" value="Cullin_Nedd8"/>
    <property type="match status" value="1"/>
</dbReference>
<dbReference type="eggNOG" id="KOG2166">
    <property type="taxonomic scope" value="Eukaryota"/>
</dbReference>
<feature type="region of interest" description="Disordered" evidence="6">
    <location>
        <begin position="345"/>
        <end position="366"/>
    </location>
</feature>
<keyword evidence="9" id="KW-1185">Reference proteome</keyword>
<keyword evidence="3" id="KW-0832">Ubl conjugation</keyword>
<organism evidence="8 9">
    <name type="scientific">Wickerhamomyces ciferrii (strain ATCC 14091 / BCRC 22168 / CBS 111 / JCM 3599 / NBRC 0793 / NRRL Y-1031 F-60-10)</name>
    <name type="common">Yeast</name>
    <name type="synonym">Pichia ciferrii</name>
    <dbReference type="NCBI Taxonomy" id="1206466"/>
    <lineage>
        <taxon>Eukaryota</taxon>
        <taxon>Fungi</taxon>
        <taxon>Dikarya</taxon>
        <taxon>Ascomycota</taxon>
        <taxon>Saccharomycotina</taxon>
        <taxon>Saccharomycetes</taxon>
        <taxon>Phaffomycetales</taxon>
        <taxon>Wickerhamomycetaceae</taxon>
        <taxon>Wickerhamomyces</taxon>
    </lineage>
</organism>
<dbReference type="SUPFAM" id="SSF75632">
    <property type="entry name" value="Cullin homology domain"/>
    <property type="match status" value="1"/>
</dbReference>
<evidence type="ECO:0000256" key="2">
    <source>
        <dbReference type="ARBA" id="ARBA00022499"/>
    </source>
</evidence>
<dbReference type="InterPro" id="IPR036390">
    <property type="entry name" value="WH_DNA-bd_sf"/>
</dbReference>
<dbReference type="InterPro" id="IPR016157">
    <property type="entry name" value="Cullin_CS"/>
</dbReference>
<sequence length="787" mass="91103">MTDLPKSNDLTATWTFVEPGLQLIIGGSEENSGVTPQMYMNVYSAIYNYCVNKSRTPQNLASSTTNQSSLLVGAEIYKKLKDYLITYVSSLKKKQNESFLEFYVKRWTRFTVGAGYLNHVFDYMNRYWVQKERSDGRRDIFDVNTLSLLTWRDVMFKPNSDLLIKEILEQIRLQRENQVVDTRSLSVAIRSFVLLGIDTQDLKKQNLDLYTTLFETPFLEATKSFYAAESNEYLSSHNIVDYMRKAEQRINEEESRETLYLDEHSKKPLTDALNDTLIVAHSQTLYNEFNNLLDQHQIDHISKMFNLFNRVPSTLEPLAKKFSDYIETQGLNAIDNLLNDTQNEASKESVTNEDGSIAPKKPNVSKSQVDPKLYIKALIQVYQIYQKIVSSAFQNNPIFVKALDSACRSYINVNSIAKPLNSKSTSKTPDLLAKYSDNLLKKNKDADATSDMSVDDIMIVFKFITDKDAFETHYRRLLARRLIHGTSSSEEAEESIIQRLQTENSLEYTSKMTKMFQDVRASNELKILFKEEVTRDWENSKNIVPDFQPFILAETMWPFNYNKTNFQLPTDLVPTYTKLEEIYQSKHNGRILKWLWSLGRGEIKANLSKPGKPPFTLSMSLYQMAIILPFNENDSYSIGELMELTGLDNQTIIASIVPFLKYKILNQSPLGQDNLKNSETKISCISEYKFKRLKINLFNGVKLEQKQESDDAEKEINDDRKMFLQACIVRIMKARKNLSHTNLINEVIQQSHQRFNAKIIDIKRCIDLLIEKEYLQRGENQTYEYLA</sequence>
<dbReference type="GO" id="GO:0031625">
    <property type="term" value="F:ubiquitin protein ligase binding"/>
    <property type="evidence" value="ECO:0007669"/>
    <property type="project" value="InterPro"/>
</dbReference>
<dbReference type="AlphaFoldDB" id="K0KSI0"/>
<evidence type="ECO:0000256" key="3">
    <source>
        <dbReference type="ARBA" id="ARBA00022843"/>
    </source>
</evidence>
<dbReference type="InterPro" id="IPR036317">
    <property type="entry name" value="Cullin_homology_sf"/>
</dbReference>
<evidence type="ECO:0000256" key="1">
    <source>
        <dbReference type="ARBA" id="ARBA00006019"/>
    </source>
</evidence>
<evidence type="ECO:0000256" key="4">
    <source>
        <dbReference type="PROSITE-ProRule" id="PRU00330"/>
    </source>
</evidence>
<dbReference type="FunCoup" id="K0KSI0">
    <property type="interactions" value="1103"/>
</dbReference>
<dbReference type="EMBL" id="CAIF01000116">
    <property type="protein sequence ID" value="CCH44268.1"/>
    <property type="molecule type" value="Genomic_DNA"/>
</dbReference>
<dbReference type="FunFam" id="1.10.10.10:FF:000014">
    <property type="entry name" value="Cullin 1"/>
    <property type="match status" value="1"/>
</dbReference>
<evidence type="ECO:0000256" key="5">
    <source>
        <dbReference type="RuleBase" id="RU003829"/>
    </source>
</evidence>
<dbReference type="FunFam" id="1.20.1310.10:FF:000029">
    <property type="entry name" value="Cullin homolog 1"/>
    <property type="match status" value="1"/>
</dbReference>
<dbReference type="InParanoid" id="K0KSI0"/>
<comment type="similarity">
    <text evidence="1 4 5">Belongs to the cullin family.</text>
</comment>
<dbReference type="InterPro" id="IPR036388">
    <property type="entry name" value="WH-like_DNA-bd_sf"/>
</dbReference>
<proteinExistence type="inferred from homology"/>
<dbReference type="SUPFAM" id="SSF46785">
    <property type="entry name" value="Winged helix' DNA-binding domain"/>
    <property type="match status" value="1"/>
</dbReference>
<reference evidence="8 9" key="1">
    <citation type="journal article" date="2012" name="Eukaryot. Cell">
        <title>Draft genome sequence of Wickerhamomyces ciferrii NRRL Y-1031 F-60-10.</title>
        <authorList>
            <person name="Schneider J."/>
            <person name="Andrea H."/>
            <person name="Blom J."/>
            <person name="Jaenicke S."/>
            <person name="Ruckert C."/>
            <person name="Schorsch C."/>
            <person name="Szczepanowski R."/>
            <person name="Farwick M."/>
            <person name="Goesmann A."/>
            <person name="Puhler A."/>
            <person name="Schaffer S."/>
            <person name="Tauch A."/>
            <person name="Kohler T."/>
            <person name="Brinkrolf K."/>
        </authorList>
    </citation>
    <scope>NUCLEOTIDE SEQUENCE [LARGE SCALE GENOMIC DNA]</scope>
    <source>
        <strain evidence="9">ATCC 14091 / BCRC 22168 / CBS 111 / JCM 3599 / NBRC 0793 / NRRL Y-1031 F-60-10</strain>
    </source>
</reference>
<dbReference type="STRING" id="1206466.K0KSI0"/>
<name>K0KSI0_WICCF</name>
<protein>
    <submittedName>
        <fullName evidence="8">Cullin-1</fullName>
    </submittedName>
</protein>
<dbReference type="HOGENOM" id="CLU_004747_6_1_1"/>
<comment type="caution">
    <text evidence="8">The sequence shown here is derived from an EMBL/GenBank/DDBJ whole genome shotgun (WGS) entry which is preliminary data.</text>
</comment>
<evidence type="ECO:0000313" key="9">
    <source>
        <dbReference type="Proteomes" id="UP000009328"/>
    </source>
</evidence>
<feature type="compositionally biased region" description="Polar residues" evidence="6">
    <location>
        <begin position="345"/>
        <end position="354"/>
    </location>
</feature>
<dbReference type="InterPro" id="IPR059120">
    <property type="entry name" value="Cullin-like_AB"/>
</dbReference>
<feature type="domain" description="Cullin family profile" evidence="7">
    <location>
        <begin position="427"/>
        <end position="660"/>
    </location>
</feature>
<dbReference type="Gene3D" id="1.10.10.10">
    <property type="entry name" value="Winged helix-like DNA-binding domain superfamily/Winged helix DNA-binding domain"/>
    <property type="match status" value="2"/>
</dbReference>
<dbReference type="PROSITE" id="PS01256">
    <property type="entry name" value="CULLIN_1"/>
    <property type="match status" value="1"/>
</dbReference>
<dbReference type="InterPro" id="IPR045093">
    <property type="entry name" value="Cullin"/>
</dbReference>
<evidence type="ECO:0000259" key="7">
    <source>
        <dbReference type="PROSITE" id="PS50069"/>
    </source>
</evidence>
<dbReference type="Pfam" id="PF00888">
    <property type="entry name" value="Cullin"/>
    <property type="match status" value="1"/>
</dbReference>
<dbReference type="Pfam" id="PF10557">
    <property type="entry name" value="Cullin_Nedd8"/>
    <property type="match status" value="1"/>
</dbReference>
<dbReference type="PROSITE" id="PS50069">
    <property type="entry name" value="CULLIN_2"/>
    <property type="match status" value="1"/>
</dbReference>
<accession>K0KSI0</accession>
<dbReference type="InterPro" id="IPR016158">
    <property type="entry name" value="Cullin_homology"/>
</dbReference>
<dbReference type="GO" id="GO:0019005">
    <property type="term" value="C:SCF ubiquitin ligase complex"/>
    <property type="evidence" value="ECO:0007669"/>
    <property type="project" value="UniProtKB-ARBA"/>
</dbReference>
<dbReference type="SUPFAM" id="SSF74788">
    <property type="entry name" value="Cullin repeat-like"/>
    <property type="match status" value="1"/>
</dbReference>
<dbReference type="Pfam" id="PF26557">
    <property type="entry name" value="Cullin_AB"/>
    <property type="match status" value="1"/>
</dbReference>
<dbReference type="PANTHER" id="PTHR11932">
    <property type="entry name" value="CULLIN"/>
    <property type="match status" value="1"/>
</dbReference>
<dbReference type="SMART" id="SM00182">
    <property type="entry name" value="CULLIN"/>
    <property type="match status" value="1"/>
</dbReference>
<dbReference type="InterPro" id="IPR001373">
    <property type="entry name" value="Cullin_N"/>
</dbReference>
<dbReference type="InterPro" id="IPR016159">
    <property type="entry name" value="Cullin_repeat-like_dom_sf"/>
</dbReference>
<keyword evidence="2" id="KW-1017">Isopeptide bond</keyword>
<dbReference type="Gene3D" id="4.10.1030.10">
    <property type="entry name" value="Ring Box Chain A, domain 5"/>
    <property type="match status" value="1"/>
</dbReference>
<gene>
    <name evidence="8" type="primary">CUL1</name>
    <name evidence="8" type="ORF">BN7_3829</name>
</gene>
<evidence type="ECO:0000313" key="8">
    <source>
        <dbReference type="EMBL" id="CCH44268.1"/>
    </source>
</evidence>
<evidence type="ECO:0000256" key="6">
    <source>
        <dbReference type="SAM" id="MobiDB-lite"/>
    </source>
</evidence>